<keyword evidence="3" id="KW-1185">Reference proteome</keyword>
<dbReference type="InterPro" id="IPR023214">
    <property type="entry name" value="HAD_sf"/>
</dbReference>
<keyword evidence="1" id="KW-0175">Coiled coil</keyword>
<feature type="coiled-coil region" evidence="1">
    <location>
        <begin position="318"/>
        <end position="345"/>
    </location>
</feature>
<evidence type="ECO:0000256" key="1">
    <source>
        <dbReference type="SAM" id="Coils"/>
    </source>
</evidence>
<organism evidence="2 3">
    <name type="scientific">Pseudomonas triclosanedens</name>
    <dbReference type="NCBI Taxonomy" id="2961893"/>
    <lineage>
        <taxon>Bacteria</taxon>
        <taxon>Pseudomonadati</taxon>
        <taxon>Pseudomonadota</taxon>
        <taxon>Gammaproteobacteria</taxon>
        <taxon>Pseudomonadales</taxon>
        <taxon>Pseudomonadaceae</taxon>
        <taxon>Pseudomonas</taxon>
    </lineage>
</organism>
<accession>A0ABY6ZWH9</accession>
<proteinExistence type="predicted"/>
<dbReference type="Pfam" id="PF00702">
    <property type="entry name" value="Hydrolase"/>
    <property type="match status" value="1"/>
</dbReference>
<dbReference type="RefSeq" id="WP_254475172.1">
    <property type="nucleotide sequence ID" value="NZ_CP113432.1"/>
</dbReference>
<dbReference type="InterPro" id="IPR027417">
    <property type="entry name" value="P-loop_NTPase"/>
</dbReference>
<dbReference type="SUPFAM" id="SSF52540">
    <property type="entry name" value="P-loop containing nucleoside triphosphate hydrolases"/>
    <property type="match status" value="1"/>
</dbReference>
<dbReference type="Pfam" id="PF05045">
    <property type="entry name" value="RgpF"/>
    <property type="match status" value="1"/>
</dbReference>
<evidence type="ECO:0000313" key="3">
    <source>
        <dbReference type="Proteomes" id="UP001163624"/>
    </source>
</evidence>
<dbReference type="Gene3D" id="3.40.50.1000">
    <property type="entry name" value="HAD superfamily/HAD-like"/>
    <property type="match status" value="1"/>
</dbReference>
<dbReference type="Gene3D" id="3.40.50.300">
    <property type="entry name" value="P-loop containing nucleotide triphosphate hydrolases"/>
    <property type="match status" value="1"/>
</dbReference>
<sequence>MQHRRKVVIVLGMHRSGTSAITRGLLALNVDLGENLTPAVEGNNDKGFWEDREVVAINDLLLEQIGASWDSLALLDERLLDPALAPELQERATAYLEAHFLHSPLLGLKDPRISRLLPFWQRVLQRMEADAAYVICVRHPLSVAQSLSTRDDFCPAKSLELWLQHSLDSVLYTAGATRTVLSFENLMGDPEGQLMRLARQLDLQPASRERLDEYLHDFLDEGLQHGRHSPDDPELAEQAPADLIALYRLLLEAAADQRCLDDTDTRKRLDALRASLLAQRETLELMHRNDRHAVERHERLAAQLVEQVESLRYFVAELSASQQHVKRLEAELEASQLALGNARDAIQEIHSSASWMLTKPVRFTSRLFSGKHREALISLRNYGVQLGRNAYWRLPPSYRAPMLKLIYRHMGFAFRGVPHYEQWRNLGRQPLGAGQSAPELVVLGNVPPCASPEGRIAIHLHLFYGDLAGEFADHLRNMPYAYDLFVSVCDADAAAVAQRTFAQLPQCGAVRIEQVENRGRDIAPFFCTFGSALREYTYLLHLHSKKSLYNNGATLGWREYLCGALLGQPEHIRSIFTLLDSEGCGIVYPQNYDGLPYMANTWLANAARGRTWAQRLGLGGQIPGGYFHYPAGSMFWARSDALKPLFDANLQLEDFEPEAGQRDGTLAHCLERLLTLSSQAQELPIAILRDPQAHAWSPWGFHHYLSRSHEHLRQSIAAADIKAVAFDIFDTLLVRPMVNAETTKRLVAQQAGATLGSVYLDYRATAEGRARERTGSDVGLDQIYAELQRLTGLSVDETRQLRELEERIELASVTARPEGVALLQQALVLGKPVLLISDMFLPRACIEQMLRDNGIPRWTALYLSNEVGVRKDQGDLYTHVLRDQQLEPQALLMIGDNERSDFQIPDNLGIRTLHLLRATELARGLPKFRPLVEEVERHKELDHELALGLLLRRNFAPITYAGVNVRALTQDSAALLGYNVLGPLLASFVDWLRHAAQRDGIGELHFLSREGKILKAAYDLWCDGANDAPPSRYLVLSRRAATMARLSGFDDIQRLARPTYFGNTLENFLESRFGYILTAARRQQLIDAGQWRTDQQVEVIDGDIRALRPVLDALQAELLEQANDERPAMLAYLRQTGLPEMAADSVAVVDVGYSGTIQAQLSGLLERPIHGYYLITDKEIGQALDPIGARAQGCFVDRGTRLQPGAELYRQSFQLEKLLSADETQLARYELDAAGQAIGRFLSQTEAEVSACAMRRTIQQAALEYVVDARTLRERLHPGLRPPRELAQRIWALFVEQPSLAEDEILQCLTLDDHYCGRGYVS</sequence>
<dbReference type="SUPFAM" id="SSF56784">
    <property type="entry name" value="HAD-like"/>
    <property type="match status" value="1"/>
</dbReference>
<dbReference type="EMBL" id="CP113432">
    <property type="protein sequence ID" value="WAI49309.1"/>
    <property type="molecule type" value="Genomic_DNA"/>
</dbReference>
<evidence type="ECO:0000313" key="2">
    <source>
        <dbReference type="EMBL" id="WAI49309.1"/>
    </source>
</evidence>
<dbReference type="InterPro" id="IPR007739">
    <property type="entry name" value="RgpF"/>
</dbReference>
<protein>
    <recommendedName>
        <fullName evidence="4">Lipopolysaccharide biosynthesis protein</fullName>
    </recommendedName>
</protein>
<dbReference type="Proteomes" id="UP001163624">
    <property type="component" value="Chromosome"/>
</dbReference>
<evidence type="ECO:0008006" key="4">
    <source>
        <dbReference type="Google" id="ProtNLM"/>
    </source>
</evidence>
<name>A0ABY6ZWH9_9PSED</name>
<gene>
    <name evidence="2" type="ORF">OU419_26815</name>
</gene>
<reference evidence="2" key="1">
    <citation type="submission" date="2022-11" db="EMBL/GenBank/DDBJ databases">
        <title>Pseudomonas triclosanedens sp. nov., a triclosan degrader isolated from activated sludge.</title>
        <authorList>
            <person name="Yin Y."/>
            <person name="Lu Z."/>
        </authorList>
    </citation>
    <scope>NUCLEOTIDE SEQUENCE</scope>
    <source>
        <strain evidence="2">ZM23</strain>
    </source>
</reference>
<dbReference type="InterPro" id="IPR036412">
    <property type="entry name" value="HAD-like_sf"/>
</dbReference>